<dbReference type="Proteomes" id="UP001597264">
    <property type="component" value="Unassembled WGS sequence"/>
</dbReference>
<dbReference type="RefSeq" id="WP_230436275.1">
    <property type="nucleotide sequence ID" value="NZ_CP087715.1"/>
</dbReference>
<keyword evidence="3" id="KW-1133">Transmembrane helix</keyword>
<keyword evidence="2" id="KW-0812">Transmembrane</keyword>
<feature type="domain" description="TonB C-terminal" evidence="5">
    <location>
        <begin position="194"/>
        <end position="286"/>
    </location>
</feature>
<reference evidence="7" key="1">
    <citation type="journal article" date="2019" name="Int. J. Syst. Evol. Microbiol.">
        <title>The Global Catalogue of Microorganisms (GCM) 10K type strain sequencing project: providing services to taxonomists for standard genome sequencing and annotation.</title>
        <authorList>
            <consortium name="The Broad Institute Genomics Platform"/>
            <consortium name="The Broad Institute Genome Sequencing Center for Infectious Disease"/>
            <person name="Wu L."/>
            <person name="Ma J."/>
        </authorList>
    </citation>
    <scope>NUCLEOTIDE SEQUENCE [LARGE SCALE GENOMIC DNA]</scope>
    <source>
        <strain evidence="7">CCUG 54356</strain>
    </source>
</reference>
<name>A0ABW3U5X2_9GAMM</name>
<dbReference type="SUPFAM" id="SSF48452">
    <property type="entry name" value="TPR-like"/>
    <property type="match status" value="1"/>
</dbReference>
<evidence type="ECO:0000259" key="5">
    <source>
        <dbReference type="PROSITE" id="PS52015"/>
    </source>
</evidence>
<evidence type="ECO:0000256" key="1">
    <source>
        <dbReference type="ARBA" id="ARBA00004167"/>
    </source>
</evidence>
<evidence type="ECO:0000313" key="6">
    <source>
        <dbReference type="EMBL" id="MFD1215909.1"/>
    </source>
</evidence>
<evidence type="ECO:0000256" key="4">
    <source>
        <dbReference type="ARBA" id="ARBA00023136"/>
    </source>
</evidence>
<keyword evidence="7" id="KW-1185">Reference proteome</keyword>
<dbReference type="EMBL" id="JBHTLR010000005">
    <property type="protein sequence ID" value="MFD1215909.1"/>
    <property type="molecule type" value="Genomic_DNA"/>
</dbReference>
<dbReference type="SUPFAM" id="SSF74653">
    <property type="entry name" value="TolA/TonB C-terminal domain"/>
    <property type="match status" value="1"/>
</dbReference>
<dbReference type="PROSITE" id="PS52015">
    <property type="entry name" value="TONB_CTD"/>
    <property type="match status" value="1"/>
</dbReference>
<comment type="caution">
    <text evidence="6">The sequence shown here is derived from an EMBL/GenBank/DDBJ whole genome shotgun (WGS) entry which is preliminary data.</text>
</comment>
<dbReference type="Gene3D" id="3.30.1150.10">
    <property type="match status" value="1"/>
</dbReference>
<organism evidence="6 7">
    <name type="scientific">Microbulbifer celer</name>
    <dbReference type="NCBI Taxonomy" id="435905"/>
    <lineage>
        <taxon>Bacteria</taxon>
        <taxon>Pseudomonadati</taxon>
        <taxon>Pseudomonadota</taxon>
        <taxon>Gammaproteobacteria</taxon>
        <taxon>Cellvibrionales</taxon>
        <taxon>Microbulbiferaceae</taxon>
        <taxon>Microbulbifer</taxon>
    </lineage>
</organism>
<evidence type="ECO:0000256" key="2">
    <source>
        <dbReference type="ARBA" id="ARBA00022692"/>
    </source>
</evidence>
<dbReference type="Pfam" id="PF03544">
    <property type="entry name" value="TonB_C"/>
    <property type="match status" value="1"/>
</dbReference>
<sequence>MKSKRYEEAERVLSGALRLYCASYGKGAEELIDPLMLRAQARAAHVGHSARSRYKRFVDDALEIVEDSRGKDSYLYASLLQEGGKIGLDDAGDRFALEYLERSYSAFTGNLAEHELERFLAGFYLGKYFFSRKQYRQAEMYLAEALDLADTSSDKDTQLELAARAFLVEVYDHLGQREKSIAQCRAIGEAVPFNMDQEPQPIFRRKPEYPRSALDTGREGYAVVEFTISDEGFAKDVQILETKGSIGFGRATEDYLQNVRFAPRFVKGKAVDTPGRKMKVSFNIAR</sequence>
<keyword evidence="4" id="KW-0472">Membrane</keyword>
<dbReference type="InterPro" id="IPR006260">
    <property type="entry name" value="TonB/TolA_C"/>
</dbReference>
<proteinExistence type="predicted"/>
<evidence type="ECO:0000313" key="7">
    <source>
        <dbReference type="Proteomes" id="UP001597264"/>
    </source>
</evidence>
<dbReference type="Gene3D" id="1.25.40.10">
    <property type="entry name" value="Tetratricopeptide repeat domain"/>
    <property type="match status" value="1"/>
</dbReference>
<dbReference type="InterPro" id="IPR011990">
    <property type="entry name" value="TPR-like_helical_dom_sf"/>
</dbReference>
<evidence type="ECO:0000256" key="3">
    <source>
        <dbReference type="ARBA" id="ARBA00022989"/>
    </source>
</evidence>
<accession>A0ABW3U5X2</accession>
<protein>
    <submittedName>
        <fullName evidence="6">Energy transducer TonB</fullName>
    </submittedName>
</protein>
<dbReference type="InterPro" id="IPR037682">
    <property type="entry name" value="TonB_C"/>
</dbReference>
<dbReference type="NCBIfam" id="TIGR01352">
    <property type="entry name" value="tonB_Cterm"/>
    <property type="match status" value="1"/>
</dbReference>
<comment type="subcellular location">
    <subcellularLocation>
        <location evidence="1">Membrane</location>
        <topology evidence="1">Single-pass membrane protein</topology>
    </subcellularLocation>
</comment>
<gene>
    <name evidence="6" type="ORF">ACFQ2X_04800</name>
</gene>